<dbReference type="AlphaFoldDB" id="A0A226CZS5"/>
<comment type="catalytic activity">
    <reaction evidence="3">
        <text>RX + glutathione = an S-substituted glutathione + a halide anion + H(+)</text>
        <dbReference type="Rhea" id="RHEA:16437"/>
        <dbReference type="ChEBI" id="CHEBI:15378"/>
        <dbReference type="ChEBI" id="CHEBI:16042"/>
        <dbReference type="ChEBI" id="CHEBI:17792"/>
        <dbReference type="ChEBI" id="CHEBI:57925"/>
        <dbReference type="ChEBI" id="CHEBI:90779"/>
        <dbReference type="EC" id="2.5.1.18"/>
    </reaction>
</comment>
<protein>
    <recommendedName>
        <fullName evidence="1">glutathione transferase</fullName>
        <ecNumber evidence="1">2.5.1.18</ecNumber>
    </recommendedName>
</protein>
<dbReference type="InterPro" id="IPR040079">
    <property type="entry name" value="Glutathione_S-Trfase"/>
</dbReference>
<dbReference type="CDD" id="cd03039">
    <property type="entry name" value="GST_N_Sigma_like"/>
    <property type="match status" value="1"/>
</dbReference>
<dbReference type="InterPro" id="IPR036249">
    <property type="entry name" value="Thioredoxin-like_sf"/>
</dbReference>
<reference evidence="6 7" key="1">
    <citation type="submission" date="2015-12" db="EMBL/GenBank/DDBJ databases">
        <title>The genome of Folsomia candida.</title>
        <authorList>
            <person name="Faddeeva A."/>
            <person name="Derks M.F."/>
            <person name="Anvar Y."/>
            <person name="Smit S."/>
            <person name="Van Straalen N."/>
            <person name="Roelofs D."/>
        </authorList>
    </citation>
    <scope>NUCLEOTIDE SEQUENCE [LARGE SCALE GENOMIC DNA]</scope>
    <source>
        <strain evidence="6 7">VU population</strain>
        <tissue evidence="6">Whole body</tissue>
    </source>
</reference>
<dbReference type="EMBL" id="LNIX01000043">
    <property type="protein sequence ID" value="OXA38812.1"/>
    <property type="molecule type" value="Genomic_DNA"/>
</dbReference>
<evidence type="ECO:0000256" key="1">
    <source>
        <dbReference type="ARBA" id="ARBA00012452"/>
    </source>
</evidence>
<dbReference type="InterPro" id="IPR036282">
    <property type="entry name" value="Glutathione-S-Trfase_C_sf"/>
</dbReference>
<dbReference type="SUPFAM" id="SSF52833">
    <property type="entry name" value="Thioredoxin-like"/>
    <property type="match status" value="1"/>
</dbReference>
<evidence type="ECO:0000256" key="2">
    <source>
        <dbReference type="ARBA" id="ARBA00038317"/>
    </source>
</evidence>
<dbReference type="OMA" id="EMEMAYV"/>
<dbReference type="EC" id="2.5.1.18" evidence="1"/>
<organism evidence="6 7">
    <name type="scientific">Folsomia candida</name>
    <name type="common">Springtail</name>
    <dbReference type="NCBI Taxonomy" id="158441"/>
    <lineage>
        <taxon>Eukaryota</taxon>
        <taxon>Metazoa</taxon>
        <taxon>Ecdysozoa</taxon>
        <taxon>Arthropoda</taxon>
        <taxon>Hexapoda</taxon>
        <taxon>Collembola</taxon>
        <taxon>Entomobryomorpha</taxon>
        <taxon>Isotomoidea</taxon>
        <taxon>Isotomidae</taxon>
        <taxon>Proisotominae</taxon>
        <taxon>Folsomia</taxon>
    </lineage>
</organism>
<dbReference type="OrthoDB" id="414243at2759"/>
<dbReference type="PANTHER" id="PTHR11571">
    <property type="entry name" value="GLUTATHIONE S-TRANSFERASE"/>
    <property type="match status" value="1"/>
</dbReference>
<feature type="domain" description="GST C-terminal" evidence="5">
    <location>
        <begin position="92"/>
        <end position="219"/>
    </location>
</feature>
<dbReference type="Proteomes" id="UP000198287">
    <property type="component" value="Unassembled WGS sequence"/>
</dbReference>
<keyword evidence="7" id="KW-1185">Reference proteome</keyword>
<dbReference type="Gene3D" id="3.40.30.10">
    <property type="entry name" value="Glutaredoxin"/>
    <property type="match status" value="1"/>
</dbReference>
<dbReference type="Pfam" id="PF02798">
    <property type="entry name" value="GST_N"/>
    <property type="match status" value="1"/>
</dbReference>
<evidence type="ECO:0000259" key="4">
    <source>
        <dbReference type="PROSITE" id="PS50404"/>
    </source>
</evidence>
<dbReference type="PROSITE" id="PS50405">
    <property type="entry name" value="GST_CTER"/>
    <property type="match status" value="1"/>
</dbReference>
<dbReference type="InterPro" id="IPR004046">
    <property type="entry name" value="GST_C"/>
</dbReference>
<proteinExistence type="inferred from homology"/>
<dbReference type="GO" id="GO:0006749">
    <property type="term" value="P:glutathione metabolic process"/>
    <property type="evidence" value="ECO:0007669"/>
    <property type="project" value="TreeGrafter"/>
</dbReference>
<gene>
    <name evidence="6" type="ORF">Fcan01_26396</name>
</gene>
<evidence type="ECO:0000313" key="7">
    <source>
        <dbReference type="Proteomes" id="UP000198287"/>
    </source>
</evidence>
<dbReference type="CDD" id="cd03192">
    <property type="entry name" value="GST_C_Sigma_like"/>
    <property type="match status" value="1"/>
</dbReference>
<evidence type="ECO:0000256" key="3">
    <source>
        <dbReference type="ARBA" id="ARBA00047960"/>
    </source>
</evidence>
<dbReference type="InterPro" id="IPR004045">
    <property type="entry name" value="Glutathione_S-Trfase_N"/>
</dbReference>
<dbReference type="SFLD" id="SFLDG00363">
    <property type="entry name" value="AMPS_(cytGST):_Alpha-__Mu-__Pi"/>
    <property type="match status" value="1"/>
</dbReference>
<comment type="caution">
    <text evidence="6">The sequence shown here is derived from an EMBL/GenBank/DDBJ whole genome shotgun (WGS) entry which is preliminary data.</text>
</comment>
<dbReference type="STRING" id="158441.A0A226CZS5"/>
<name>A0A226CZS5_FOLCA</name>
<sequence>MSSQQETYKLTYFNFRGLAEPIRLMFAYAGIAYTDDRVAQDDTWPEKKSSLPWGTLPVLEVRPGKTGDSFVLAQAAAIGRFLAKKFGLDAKTEEDVAKCDEYVDALKDFQLEFVTWFRATDATAKSVKILEIKEKHAPSYFGKFEAILDRNKTGWLVGDSLTWVDIYAANHLSNFANFLSSDDKDILQEAYPNLGSFVKKVFALNGIAKWIKERPETPF</sequence>
<accession>A0A226CZS5</accession>
<keyword evidence="6" id="KW-0808">Transferase</keyword>
<dbReference type="FunFam" id="1.20.1050.10:FF:000030">
    <property type="entry name" value="Glutathione S-transferase S1"/>
    <property type="match status" value="1"/>
</dbReference>
<dbReference type="SUPFAM" id="SSF47616">
    <property type="entry name" value="GST C-terminal domain-like"/>
    <property type="match status" value="1"/>
</dbReference>
<dbReference type="PANTHER" id="PTHR11571:SF260">
    <property type="entry name" value="GLUTATHIONE S-TRANSFERASE"/>
    <property type="match status" value="1"/>
</dbReference>
<dbReference type="Pfam" id="PF14497">
    <property type="entry name" value="GST_C_3"/>
    <property type="match status" value="1"/>
</dbReference>
<dbReference type="SFLD" id="SFLDS00019">
    <property type="entry name" value="Glutathione_Transferase_(cytos"/>
    <property type="match status" value="1"/>
</dbReference>
<feature type="domain" description="GST N-terminal" evidence="4">
    <location>
        <begin position="6"/>
        <end position="90"/>
    </location>
</feature>
<comment type="similarity">
    <text evidence="2">Belongs to the GST superfamily. Sigma family.</text>
</comment>
<dbReference type="GO" id="GO:0004364">
    <property type="term" value="F:glutathione transferase activity"/>
    <property type="evidence" value="ECO:0007669"/>
    <property type="project" value="UniProtKB-EC"/>
</dbReference>
<dbReference type="PROSITE" id="PS50404">
    <property type="entry name" value="GST_NTER"/>
    <property type="match status" value="1"/>
</dbReference>
<dbReference type="InterPro" id="IPR050213">
    <property type="entry name" value="GST_superfamily"/>
</dbReference>
<evidence type="ECO:0000259" key="5">
    <source>
        <dbReference type="PROSITE" id="PS50405"/>
    </source>
</evidence>
<dbReference type="SFLD" id="SFLDG01205">
    <property type="entry name" value="AMPS.1"/>
    <property type="match status" value="1"/>
</dbReference>
<dbReference type="Gene3D" id="1.20.1050.10">
    <property type="match status" value="1"/>
</dbReference>
<dbReference type="InterPro" id="IPR010987">
    <property type="entry name" value="Glutathione-S-Trfase_C-like"/>
</dbReference>
<evidence type="ECO:0000313" key="6">
    <source>
        <dbReference type="EMBL" id="OXA38812.1"/>
    </source>
</evidence>